<evidence type="ECO:0000313" key="3">
    <source>
        <dbReference type="Proteomes" id="UP000821837"/>
    </source>
</evidence>
<organism evidence="2 3">
    <name type="scientific">Rhipicephalus sanguineus</name>
    <name type="common">Brown dog tick</name>
    <name type="synonym">Ixodes sanguineus</name>
    <dbReference type="NCBI Taxonomy" id="34632"/>
    <lineage>
        <taxon>Eukaryota</taxon>
        <taxon>Metazoa</taxon>
        <taxon>Ecdysozoa</taxon>
        <taxon>Arthropoda</taxon>
        <taxon>Chelicerata</taxon>
        <taxon>Arachnida</taxon>
        <taxon>Acari</taxon>
        <taxon>Parasitiformes</taxon>
        <taxon>Ixodida</taxon>
        <taxon>Ixodoidea</taxon>
        <taxon>Ixodidae</taxon>
        <taxon>Rhipicephalinae</taxon>
        <taxon>Rhipicephalus</taxon>
        <taxon>Rhipicephalus</taxon>
    </lineage>
</organism>
<protein>
    <submittedName>
        <fullName evidence="2">Uncharacterized protein</fullName>
    </submittedName>
</protein>
<evidence type="ECO:0000256" key="1">
    <source>
        <dbReference type="SAM" id="MobiDB-lite"/>
    </source>
</evidence>
<feature type="region of interest" description="Disordered" evidence="1">
    <location>
        <begin position="85"/>
        <end position="107"/>
    </location>
</feature>
<keyword evidence="3" id="KW-1185">Reference proteome</keyword>
<feature type="compositionally biased region" description="Basic residues" evidence="1">
    <location>
        <begin position="85"/>
        <end position="99"/>
    </location>
</feature>
<comment type="caution">
    <text evidence="2">The sequence shown here is derived from an EMBL/GenBank/DDBJ whole genome shotgun (WGS) entry which is preliminary data.</text>
</comment>
<proteinExistence type="predicted"/>
<name>A0A9D4YR42_RHISA</name>
<reference evidence="2" key="1">
    <citation type="journal article" date="2020" name="Cell">
        <title>Large-Scale Comparative Analyses of Tick Genomes Elucidate Their Genetic Diversity and Vector Capacities.</title>
        <authorList>
            <consortium name="Tick Genome and Microbiome Consortium (TIGMIC)"/>
            <person name="Jia N."/>
            <person name="Wang J."/>
            <person name="Shi W."/>
            <person name="Du L."/>
            <person name="Sun Y."/>
            <person name="Zhan W."/>
            <person name="Jiang J.F."/>
            <person name="Wang Q."/>
            <person name="Zhang B."/>
            <person name="Ji P."/>
            <person name="Bell-Sakyi L."/>
            <person name="Cui X.M."/>
            <person name="Yuan T.T."/>
            <person name="Jiang B.G."/>
            <person name="Yang W.F."/>
            <person name="Lam T.T."/>
            <person name="Chang Q.C."/>
            <person name="Ding S.J."/>
            <person name="Wang X.J."/>
            <person name="Zhu J.G."/>
            <person name="Ruan X.D."/>
            <person name="Zhao L."/>
            <person name="Wei J.T."/>
            <person name="Ye R.Z."/>
            <person name="Que T.C."/>
            <person name="Du C.H."/>
            <person name="Zhou Y.H."/>
            <person name="Cheng J.X."/>
            <person name="Dai P.F."/>
            <person name="Guo W.B."/>
            <person name="Han X.H."/>
            <person name="Huang E.J."/>
            <person name="Li L.F."/>
            <person name="Wei W."/>
            <person name="Gao Y.C."/>
            <person name="Liu J.Z."/>
            <person name="Shao H.Z."/>
            <person name="Wang X."/>
            <person name="Wang C.C."/>
            <person name="Yang T.C."/>
            <person name="Huo Q.B."/>
            <person name="Li W."/>
            <person name="Chen H.Y."/>
            <person name="Chen S.E."/>
            <person name="Zhou L.G."/>
            <person name="Ni X.B."/>
            <person name="Tian J.H."/>
            <person name="Sheng Y."/>
            <person name="Liu T."/>
            <person name="Pan Y.S."/>
            <person name="Xia L.Y."/>
            <person name="Li J."/>
            <person name="Zhao F."/>
            <person name="Cao W.C."/>
        </authorList>
    </citation>
    <scope>NUCLEOTIDE SEQUENCE</scope>
    <source>
        <strain evidence="2">Rsan-2018</strain>
    </source>
</reference>
<accession>A0A9D4YR42</accession>
<gene>
    <name evidence="2" type="ORF">HPB52_024444</name>
</gene>
<evidence type="ECO:0000313" key="2">
    <source>
        <dbReference type="EMBL" id="KAH7984918.1"/>
    </source>
</evidence>
<dbReference type="EMBL" id="JABSTV010001184">
    <property type="protein sequence ID" value="KAH7984918.1"/>
    <property type="molecule type" value="Genomic_DNA"/>
</dbReference>
<dbReference type="Proteomes" id="UP000821837">
    <property type="component" value="Unassembled WGS sequence"/>
</dbReference>
<reference evidence="2" key="2">
    <citation type="submission" date="2021-09" db="EMBL/GenBank/DDBJ databases">
        <authorList>
            <person name="Jia N."/>
            <person name="Wang J."/>
            <person name="Shi W."/>
            <person name="Du L."/>
            <person name="Sun Y."/>
            <person name="Zhan W."/>
            <person name="Jiang J."/>
            <person name="Wang Q."/>
            <person name="Zhang B."/>
            <person name="Ji P."/>
            <person name="Sakyi L.B."/>
            <person name="Cui X."/>
            <person name="Yuan T."/>
            <person name="Jiang B."/>
            <person name="Yang W."/>
            <person name="Lam T.T.-Y."/>
            <person name="Chang Q."/>
            <person name="Ding S."/>
            <person name="Wang X."/>
            <person name="Zhu J."/>
            <person name="Ruan X."/>
            <person name="Zhao L."/>
            <person name="Wei J."/>
            <person name="Que T."/>
            <person name="Du C."/>
            <person name="Cheng J."/>
            <person name="Dai P."/>
            <person name="Han X."/>
            <person name="Huang E."/>
            <person name="Gao Y."/>
            <person name="Liu J."/>
            <person name="Shao H."/>
            <person name="Ye R."/>
            <person name="Li L."/>
            <person name="Wei W."/>
            <person name="Wang X."/>
            <person name="Wang C."/>
            <person name="Huo Q."/>
            <person name="Li W."/>
            <person name="Guo W."/>
            <person name="Chen H."/>
            <person name="Chen S."/>
            <person name="Zhou L."/>
            <person name="Zhou L."/>
            <person name="Ni X."/>
            <person name="Tian J."/>
            <person name="Zhou Y."/>
            <person name="Sheng Y."/>
            <person name="Liu T."/>
            <person name="Pan Y."/>
            <person name="Xia L."/>
            <person name="Li J."/>
            <person name="Zhao F."/>
            <person name="Cao W."/>
        </authorList>
    </citation>
    <scope>NUCLEOTIDE SEQUENCE</scope>
    <source>
        <strain evidence="2">Rsan-2018</strain>
        <tissue evidence="2">Larvae</tissue>
    </source>
</reference>
<sequence length="107" mass="12162">MQLGAASPERSECRYYDQTAIVRKDIPRSHPAKRSQDQFLAFAFCGADTCSLLALKLLEEARRQELAALLDQLALFFYRRTRHPARGARPHPQLQHRPHTVSSGCSK</sequence>
<dbReference type="AlphaFoldDB" id="A0A9D4YR42"/>